<keyword evidence="1" id="KW-0472">Membrane</keyword>
<evidence type="ECO:0000256" key="1">
    <source>
        <dbReference type="SAM" id="Phobius"/>
    </source>
</evidence>
<dbReference type="EMBL" id="BK032654">
    <property type="protein sequence ID" value="DAF53481.1"/>
    <property type="molecule type" value="Genomic_DNA"/>
</dbReference>
<keyword evidence="1" id="KW-1133">Transmembrane helix</keyword>
<reference evidence="2" key="1">
    <citation type="journal article" date="2021" name="Proc. Natl. Acad. Sci. U.S.A.">
        <title>A Catalog of Tens of Thousands of Viruses from Human Metagenomes Reveals Hidden Associations with Chronic Diseases.</title>
        <authorList>
            <person name="Tisza M.J."/>
            <person name="Buck C.B."/>
        </authorList>
    </citation>
    <scope>NUCLEOTIDE SEQUENCE</scope>
    <source>
        <strain evidence="2">Ct5wd11</strain>
    </source>
</reference>
<name>A0A8S5SR59_9CAUD</name>
<sequence>MYNDFIIIFFIVNTFFKTRITINFKLFYFTINVIIYLNFSVISDILKFF</sequence>
<keyword evidence="1" id="KW-0812">Transmembrane</keyword>
<organism evidence="2">
    <name type="scientific">Siphoviridae sp. ct5wd11</name>
    <dbReference type="NCBI Taxonomy" id="2827781"/>
    <lineage>
        <taxon>Viruses</taxon>
        <taxon>Duplodnaviria</taxon>
        <taxon>Heunggongvirae</taxon>
        <taxon>Uroviricota</taxon>
        <taxon>Caudoviricetes</taxon>
    </lineage>
</organism>
<protein>
    <submittedName>
        <fullName evidence="2">Uncharacterized protein</fullName>
    </submittedName>
</protein>
<proteinExistence type="predicted"/>
<evidence type="ECO:0000313" key="2">
    <source>
        <dbReference type="EMBL" id="DAF53481.1"/>
    </source>
</evidence>
<feature type="transmembrane region" description="Helical" evidence="1">
    <location>
        <begin position="26"/>
        <end position="46"/>
    </location>
</feature>
<accession>A0A8S5SR59</accession>